<sequence length="438" mass="47498">MFALTSQPAGFLVEKFMKKDLEPNNNNEVEAVAFDLQQLVSSMGLGEKVSVELRVGRKQNQQLCISGPNGEFLVGNGNGIEKLAGDKFSFAIDLIARCIGRTGNTVTSTQLLKDNAFSSSCLTELSLPTATAGNKFLKRFTNSAQSVIPIFYGSTSGLNAAELLETEICAESFDKKGIETEVIFDVSGADSPKAVEIKNESTESLSPQLRGQLSSFILRLGNTSIAQITEAAALITKEKPKIKVVPASEIFLTLGKKLTVGKLMVLARLAGQDPRLFEGLKLSDALKIADRKDKGREFVTRAVTDIILPPAGFSFYARDAIIGAEFDGVVGLPFKLTTHANIYKPLGGFGGLLSQREGQNGAILLPIQRHRIQTRSQSETGSDPVDIRVLAFLGLKFPNEMQRLISDFRLSCKVLSPTEAISQGLGDKKFIIENYFPI</sequence>
<evidence type="ECO:0000313" key="2">
    <source>
        <dbReference type="Proteomes" id="UP000178851"/>
    </source>
</evidence>
<gene>
    <name evidence="1" type="ORF">A2627_03430</name>
</gene>
<organism evidence="1 2">
    <name type="scientific">Candidatus Woesebacteria bacterium RIFCSPHIGHO2_01_FULL_39_28</name>
    <dbReference type="NCBI Taxonomy" id="1802496"/>
    <lineage>
        <taxon>Bacteria</taxon>
        <taxon>Candidatus Woeseibacteriota</taxon>
    </lineage>
</organism>
<evidence type="ECO:0000313" key="1">
    <source>
        <dbReference type="EMBL" id="OGM24548.1"/>
    </source>
</evidence>
<name>A0A1F7YD37_9BACT</name>
<comment type="caution">
    <text evidence="1">The sequence shown here is derived from an EMBL/GenBank/DDBJ whole genome shotgun (WGS) entry which is preliminary data.</text>
</comment>
<proteinExistence type="predicted"/>
<accession>A0A1F7YD37</accession>
<dbReference type="AlphaFoldDB" id="A0A1F7YD37"/>
<dbReference type="EMBL" id="MGGI01000027">
    <property type="protein sequence ID" value="OGM24548.1"/>
    <property type="molecule type" value="Genomic_DNA"/>
</dbReference>
<reference evidence="1 2" key="1">
    <citation type="journal article" date="2016" name="Nat. Commun.">
        <title>Thousands of microbial genomes shed light on interconnected biogeochemical processes in an aquifer system.</title>
        <authorList>
            <person name="Anantharaman K."/>
            <person name="Brown C.T."/>
            <person name="Hug L.A."/>
            <person name="Sharon I."/>
            <person name="Castelle C.J."/>
            <person name="Probst A.J."/>
            <person name="Thomas B.C."/>
            <person name="Singh A."/>
            <person name="Wilkins M.J."/>
            <person name="Karaoz U."/>
            <person name="Brodie E.L."/>
            <person name="Williams K.H."/>
            <person name="Hubbard S.S."/>
            <person name="Banfield J.F."/>
        </authorList>
    </citation>
    <scope>NUCLEOTIDE SEQUENCE [LARGE SCALE GENOMIC DNA]</scope>
</reference>
<protein>
    <submittedName>
        <fullName evidence="1">Uncharacterized protein</fullName>
    </submittedName>
</protein>
<dbReference type="Proteomes" id="UP000178851">
    <property type="component" value="Unassembled WGS sequence"/>
</dbReference>